<reference evidence="3" key="1">
    <citation type="submission" date="2015-07" db="EMBL/GenBank/DDBJ databases">
        <title>Fjat-14205 dsm 2895.</title>
        <authorList>
            <person name="Liu B."/>
            <person name="Wang J."/>
            <person name="Zhu Y."/>
            <person name="Liu G."/>
            <person name="Chen Q."/>
            <person name="Chen Z."/>
            <person name="Lan J."/>
            <person name="Che J."/>
            <person name="Ge C."/>
            <person name="Shi H."/>
            <person name="Pan Z."/>
            <person name="Liu X."/>
        </authorList>
    </citation>
    <scope>NUCLEOTIDE SEQUENCE [LARGE SCALE GENOMIC DNA]</scope>
    <source>
        <strain evidence="3">DSM 25560</strain>
    </source>
</reference>
<evidence type="ECO:0000313" key="2">
    <source>
        <dbReference type="EMBL" id="KOS68959.1"/>
    </source>
</evidence>
<keyword evidence="1" id="KW-0175">Coiled coil</keyword>
<dbReference type="RefSeq" id="WP_053583812.1">
    <property type="nucleotide sequence ID" value="NZ_LGRV01000003.1"/>
</dbReference>
<feature type="coiled-coil region" evidence="1">
    <location>
        <begin position="34"/>
        <end position="68"/>
    </location>
</feature>
<name>A0ABR5K264_9BACI</name>
<sequence length="107" mass="12317">MPVYNKLVRDRIPHIVEESGKTCTTRILAPSEHLGEIKNKMQEEMLEFQQAANEMDAIEELADILELMHAALEVYGFSYEELEAVRHHKKDKRGGFAEGVYLIEVED</sequence>
<comment type="caution">
    <text evidence="2">The sequence shown here is derived from an EMBL/GenBank/DDBJ whole genome shotgun (WGS) entry which is preliminary data.</text>
</comment>
<evidence type="ECO:0000313" key="3">
    <source>
        <dbReference type="Proteomes" id="UP000050668"/>
    </source>
</evidence>
<dbReference type="InterPro" id="IPR038735">
    <property type="entry name" value="MSMEG_1276-like_NTP-PPase_dom"/>
</dbReference>
<dbReference type="EMBL" id="LGRV01000003">
    <property type="protein sequence ID" value="KOS68959.1"/>
    <property type="molecule type" value="Genomic_DNA"/>
</dbReference>
<dbReference type="Proteomes" id="UP000050668">
    <property type="component" value="Unassembled WGS sequence"/>
</dbReference>
<proteinExistence type="predicted"/>
<evidence type="ECO:0000256" key="1">
    <source>
        <dbReference type="SAM" id="Coils"/>
    </source>
</evidence>
<dbReference type="CDD" id="cd11532">
    <property type="entry name" value="NTP-PPase_COG4997"/>
    <property type="match status" value="1"/>
</dbReference>
<protein>
    <submittedName>
        <fullName evidence="2">Phosphoribosyl-ATP pyrophosphohydrolase</fullName>
    </submittedName>
</protein>
<gene>
    <name evidence="2" type="ORF">AEA09_10645</name>
</gene>
<organism evidence="2 3">
    <name type="scientific">Lysinibacillus contaminans</name>
    <dbReference type="NCBI Taxonomy" id="1293441"/>
    <lineage>
        <taxon>Bacteria</taxon>
        <taxon>Bacillati</taxon>
        <taxon>Bacillota</taxon>
        <taxon>Bacilli</taxon>
        <taxon>Bacillales</taxon>
        <taxon>Bacillaceae</taxon>
        <taxon>Lysinibacillus</taxon>
    </lineage>
</organism>
<accession>A0ABR5K264</accession>
<dbReference type="SUPFAM" id="SSF101386">
    <property type="entry name" value="all-alpha NTP pyrophosphatases"/>
    <property type="match status" value="1"/>
</dbReference>
<keyword evidence="3" id="KW-1185">Reference proteome</keyword>